<dbReference type="EMBL" id="JANKHO010003612">
    <property type="protein sequence ID" value="KAJ3482170.1"/>
    <property type="molecule type" value="Genomic_DNA"/>
</dbReference>
<dbReference type="Proteomes" id="UP001148786">
    <property type="component" value="Unassembled WGS sequence"/>
</dbReference>
<sequence>MLSTQTPTSSSSRLHMPPKANGADTLERRIAPGAFHDSGRKYDPPKCQPRTRQSIINLIMRWVDEQVQEFGMMWLYGPSGAGKSAIAQAISQLCFEQGRLAGSFFFARAIAGLNTEKHLMATLAHQISLSIPETRRYIAQAVESDPSVFAGSLETQLQTLIVNPLLQAQAHAEANGKRNSTGPGRRWARLIVIDGLDECQGANVQRYITRTPHS</sequence>
<organism evidence="4 5">
    <name type="scientific">Agrocybe chaxingu</name>
    <dbReference type="NCBI Taxonomy" id="84603"/>
    <lineage>
        <taxon>Eukaryota</taxon>
        <taxon>Fungi</taxon>
        <taxon>Dikarya</taxon>
        <taxon>Basidiomycota</taxon>
        <taxon>Agaricomycotina</taxon>
        <taxon>Agaricomycetes</taxon>
        <taxon>Agaricomycetidae</taxon>
        <taxon>Agaricales</taxon>
        <taxon>Agaricineae</taxon>
        <taxon>Strophariaceae</taxon>
        <taxon>Agrocybe</taxon>
    </lineage>
</organism>
<reference evidence="4" key="1">
    <citation type="submission" date="2022-07" db="EMBL/GenBank/DDBJ databases">
        <title>Genome Sequence of Agrocybe chaxingu.</title>
        <authorList>
            <person name="Buettner E."/>
        </authorList>
    </citation>
    <scope>NUCLEOTIDE SEQUENCE</scope>
    <source>
        <strain evidence="4">MP-N11</strain>
    </source>
</reference>
<keyword evidence="5" id="KW-1185">Reference proteome</keyword>
<evidence type="ECO:0000313" key="4">
    <source>
        <dbReference type="EMBL" id="KAJ3482170.1"/>
    </source>
</evidence>
<dbReference type="InterPro" id="IPR027417">
    <property type="entry name" value="P-loop_NTPase"/>
</dbReference>
<evidence type="ECO:0000313" key="5">
    <source>
        <dbReference type="Proteomes" id="UP001148786"/>
    </source>
</evidence>
<accession>A0A9W8JNT5</accession>
<feature type="compositionally biased region" description="Polar residues" evidence="2">
    <location>
        <begin position="1"/>
        <end position="13"/>
    </location>
</feature>
<keyword evidence="1" id="KW-0677">Repeat</keyword>
<dbReference type="SUPFAM" id="SSF52540">
    <property type="entry name" value="P-loop containing nucleoside triphosphate hydrolases"/>
    <property type="match status" value="1"/>
</dbReference>
<dbReference type="Gene3D" id="3.40.50.300">
    <property type="entry name" value="P-loop containing nucleotide triphosphate hydrolases"/>
    <property type="match status" value="1"/>
</dbReference>
<name>A0A9W8JNT5_9AGAR</name>
<dbReference type="InterPro" id="IPR056884">
    <property type="entry name" value="NPHP3-like_N"/>
</dbReference>
<proteinExistence type="predicted"/>
<feature type="region of interest" description="Disordered" evidence="2">
    <location>
        <begin position="1"/>
        <end position="26"/>
    </location>
</feature>
<evidence type="ECO:0000259" key="3">
    <source>
        <dbReference type="Pfam" id="PF24883"/>
    </source>
</evidence>
<evidence type="ECO:0000256" key="1">
    <source>
        <dbReference type="ARBA" id="ARBA00022737"/>
    </source>
</evidence>
<gene>
    <name evidence="4" type="ORF">NLJ89_g12155</name>
</gene>
<dbReference type="OrthoDB" id="5106486at2759"/>
<comment type="caution">
    <text evidence="4">The sequence shown here is derived from an EMBL/GenBank/DDBJ whole genome shotgun (WGS) entry which is preliminary data.</text>
</comment>
<feature type="domain" description="Nephrocystin 3-like N-terminal" evidence="3">
    <location>
        <begin position="61"/>
        <end position="202"/>
    </location>
</feature>
<evidence type="ECO:0000256" key="2">
    <source>
        <dbReference type="SAM" id="MobiDB-lite"/>
    </source>
</evidence>
<dbReference type="Pfam" id="PF24883">
    <property type="entry name" value="NPHP3_N"/>
    <property type="match status" value="1"/>
</dbReference>
<dbReference type="AlphaFoldDB" id="A0A9W8JNT5"/>
<protein>
    <recommendedName>
        <fullName evidence="3">Nephrocystin 3-like N-terminal domain-containing protein</fullName>
    </recommendedName>
</protein>